<organism evidence="12 13">
    <name type="scientific">Pisum sativum</name>
    <name type="common">Garden pea</name>
    <name type="synonym">Lathyrus oleraceus</name>
    <dbReference type="NCBI Taxonomy" id="3888"/>
    <lineage>
        <taxon>Eukaryota</taxon>
        <taxon>Viridiplantae</taxon>
        <taxon>Streptophyta</taxon>
        <taxon>Embryophyta</taxon>
        <taxon>Tracheophyta</taxon>
        <taxon>Spermatophyta</taxon>
        <taxon>Magnoliopsida</taxon>
        <taxon>eudicotyledons</taxon>
        <taxon>Gunneridae</taxon>
        <taxon>Pentapetalae</taxon>
        <taxon>rosids</taxon>
        <taxon>fabids</taxon>
        <taxon>Fabales</taxon>
        <taxon>Fabaceae</taxon>
        <taxon>Papilionoideae</taxon>
        <taxon>50 kb inversion clade</taxon>
        <taxon>NPAAA clade</taxon>
        <taxon>Hologalegina</taxon>
        <taxon>IRL clade</taxon>
        <taxon>Fabeae</taxon>
        <taxon>Lathyrus</taxon>
    </lineage>
</organism>
<dbReference type="GO" id="GO:0004190">
    <property type="term" value="F:aspartic-type endopeptidase activity"/>
    <property type="evidence" value="ECO:0007669"/>
    <property type="project" value="UniProtKB-KW"/>
</dbReference>
<evidence type="ECO:0000256" key="9">
    <source>
        <dbReference type="ARBA" id="ARBA00023125"/>
    </source>
</evidence>
<dbReference type="EMBL" id="JAMSHJ010000003">
    <property type="protein sequence ID" value="KAI5428095.1"/>
    <property type="molecule type" value="Genomic_DNA"/>
</dbReference>
<evidence type="ECO:0000256" key="7">
    <source>
        <dbReference type="ARBA" id="ARBA00022918"/>
    </source>
</evidence>
<dbReference type="GO" id="GO:0003677">
    <property type="term" value="F:DNA binding"/>
    <property type="evidence" value="ECO:0007669"/>
    <property type="project" value="UniProtKB-KW"/>
</dbReference>
<name>A0A9D4XZI9_PEA</name>
<evidence type="ECO:0000256" key="4">
    <source>
        <dbReference type="ARBA" id="ARBA00022801"/>
    </source>
</evidence>
<dbReference type="InterPro" id="IPR056924">
    <property type="entry name" value="SH3_Tf2-1"/>
</dbReference>
<keyword evidence="2" id="KW-0479">Metal-binding</keyword>
<reference evidence="12 13" key="1">
    <citation type="journal article" date="2022" name="Nat. Genet.">
        <title>Improved pea reference genome and pan-genome highlight genomic features and evolutionary characteristics.</title>
        <authorList>
            <person name="Yang T."/>
            <person name="Liu R."/>
            <person name="Luo Y."/>
            <person name="Hu S."/>
            <person name="Wang D."/>
            <person name="Wang C."/>
            <person name="Pandey M.K."/>
            <person name="Ge S."/>
            <person name="Xu Q."/>
            <person name="Li N."/>
            <person name="Li G."/>
            <person name="Huang Y."/>
            <person name="Saxena R.K."/>
            <person name="Ji Y."/>
            <person name="Li M."/>
            <person name="Yan X."/>
            <person name="He Y."/>
            <person name="Liu Y."/>
            <person name="Wang X."/>
            <person name="Xiang C."/>
            <person name="Varshney R.K."/>
            <person name="Ding H."/>
            <person name="Gao S."/>
            <person name="Zong X."/>
        </authorList>
    </citation>
    <scope>NUCLEOTIDE SEQUENCE [LARGE SCALE GENOMIC DNA]</scope>
    <source>
        <strain evidence="12 13">cv. Zhongwan 6</strain>
    </source>
</reference>
<evidence type="ECO:0000256" key="8">
    <source>
        <dbReference type="ARBA" id="ARBA00022932"/>
    </source>
</evidence>
<keyword evidence="7" id="KW-0695">RNA-directed DNA polymerase</keyword>
<evidence type="ECO:0000256" key="5">
    <source>
        <dbReference type="ARBA" id="ARBA00022842"/>
    </source>
</evidence>
<keyword evidence="1" id="KW-0645">Protease</keyword>
<comment type="caution">
    <text evidence="12">The sequence shown here is derived from an EMBL/GenBank/DDBJ whole genome shotgun (WGS) entry which is preliminary data.</text>
</comment>
<keyword evidence="6" id="KW-0229">DNA integration</keyword>
<gene>
    <name evidence="12" type="ORF">KIW84_033193</name>
</gene>
<dbReference type="InterPro" id="IPR041588">
    <property type="entry name" value="Integrase_H2C2"/>
</dbReference>
<keyword evidence="8" id="KW-0808">Transferase</keyword>
<dbReference type="GO" id="GO:0006310">
    <property type="term" value="P:DNA recombination"/>
    <property type="evidence" value="ECO:0007669"/>
    <property type="project" value="UniProtKB-KW"/>
</dbReference>
<evidence type="ECO:0000256" key="3">
    <source>
        <dbReference type="ARBA" id="ARBA00022750"/>
    </source>
</evidence>
<evidence type="ECO:0000256" key="6">
    <source>
        <dbReference type="ARBA" id="ARBA00022908"/>
    </source>
</evidence>
<keyword evidence="4" id="KW-0378">Hydrolase</keyword>
<dbReference type="PANTHER" id="PTHR37984">
    <property type="entry name" value="PROTEIN CBG26694"/>
    <property type="match status" value="1"/>
</dbReference>
<dbReference type="InterPro" id="IPR012337">
    <property type="entry name" value="RNaseH-like_sf"/>
</dbReference>
<dbReference type="Pfam" id="PF17921">
    <property type="entry name" value="Integrase_H2C2"/>
    <property type="match status" value="1"/>
</dbReference>
<dbReference type="SUPFAM" id="SSF53098">
    <property type="entry name" value="Ribonuclease H-like"/>
    <property type="match status" value="1"/>
</dbReference>
<dbReference type="PROSITE" id="PS50994">
    <property type="entry name" value="INTEGRASE"/>
    <property type="match status" value="1"/>
</dbReference>
<dbReference type="Gene3D" id="1.10.340.70">
    <property type="match status" value="1"/>
</dbReference>
<dbReference type="AlphaFoldDB" id="A0A9D4XZI9"/>
<dbReference type="Proteomes" id="UP001058974">
    <property type="component" value="Chromosome 3"/>
</dbReference>
<keyword evidence="8" id="KW-0548">Nucleotidyltransferase</keyword>
<evidence type="ECO:0000256" key="2">
    <source>
        <dbReference type="ARBA" id="ARBA00022723"/>
    </source>
</evidence>
<dbReference type="GO" id="GO:0003964">
    <property type="term" value="F:RNA-directed DNA polymerase activity"/>
    <property type="evidence" value="ECO:0007669"/>
    <property type="project" value="UniProtKB-KW"/>
</dbReference>
<evidence type="ECO:0000256" key="10">
    <source>
        <dbReference type="ARBA" id="ARBA00023172"/>
    </source>
</evidence>
<dbReference type="Gramene" id="Psat03G0319300-T1">
    <property type="protein sequence ID" value="KAI5428095.1"/>
    <property type="gene ID" value="KIW84_033193"/>
</dbReference>
<keyword evidence="10" id="KW-0233">DNA recombination</keyword>
<dbReference type="GO" id="GO:0006508">
    <property type="term" value="P:proteolysis"/>
    <property type="evidence" value="ECO:0007669"/>
    <property type="project" value="UniProtKB-KW"/>
</dbReference>
<protein>
    <recommendedName>
        <fullName evidence="11">Integrase catalytic domain-containing protein</fullName>
    </recommendedName>
</protein>
<keyword evidence="5" id="KW-0460">Magnesium</keyword>
<accession>A0A9D4XZI9</accession>
<dbReference type="InterPro" id="IPR036397">
    <property type="entry name" value="RNaseH_sf"/>
</dbReference>
<dbReference type="InterPro" id="IPR001584">
    <property type="entry name" value="Integrase_cat-core"/>
</dbReference>
<dbReference type="PANTHER" id="PTHR37984:SF5">
    <property type="entry name" value="PROTEIN NYNRIN-LIKE"/>
    <property type="match status" value="1"/>
</dbReference>
<evidence type="ECO:0000259" key="11">
    <source>
        <dbReference type="PROSITE" id="PS50994"/>
    </source>
</evidence>
<keyword evidence="8" id="KW-0239">DNA-directed DNA polymerase</keyword>
<dbReference type="SUPFAM" id="SSF54160">
    <property type="entry name" value="Chromo domain-like"/>
    <property type="match status" value="1"/>
</dbReference>
<dbReference type="Gene3D" id="3.30.420.10">
    <property type="entry name" value="Ribonuclease H-like superfamily/Ribonuclease H"/>
    <property type="match status" value="1"/>
</dbReference>
<proteinExistence type="predicted"/>
<dbReference type="Pfam" id="PF24626">
    <property type="entry name" value="SH3_Tf2-1"/>
    <property type="match status" value="1"/>
</dbReference>
<evidence type="ECO:0000313" key="13">
    <source>
        <dbReference type="Proteomes" id="UP001058974"/>
    </source>
</evidence>
<dbReference type="GO" id="GO:0046872">
    <property type="term" value="F:metal ion binding"/>
    <property type="evidence" value="ECO:0007669"/>
    <property type="project" value="UniProtKB-KW"/>
</dbReference>
<keyword evidence="3" id="KW-0064">Aspartyl protease</keyword>
<dbReference type="GO" id="GO:0003887">
    <property type="term" value="F:DNA-directed DNA polymerase activity"/>
    <property type="evidence" value="ECO:0007669"/>
    <property type="project" value="UniProtKB-KW"/>
</dbReference>
<sequence>MHPHFSVLDNLLYRKQKLVIPNNGQVRLVILQWLHSSHQGGHSGIRASIARIKSMFYWKGLAKDVTKFIQQCETCLRRKYEPRAVAGLFQPLPLGISQSLTTTYHPQSDGQSEVLNRCLEHYLRAMTWQRPKEWVNWLPLAEWWYNTTYHSAIQATPYEIVYGQAPPLHLPYCPQSTKVEAVDRSFIVREEMIQKLQGNLVRAQARMKRQADKHRSDREFKEGDWVFLKLQPYRQASAQYRASEKLSPQFYGPYQVLHRVGKVAYTLILPSTSRIHPTFHVSLLKPCPDENIPVVALPEEWGSLDDPKEPFKILKRRSIQRHNRAVTEVLIQWKGEAMEEATWELLYKLKLQFPYFDVTAVP</sequence>
<evidence type="ECO:0000313" key="12">
    <source>
        <dbReference type="EMBL" id="KAI5428095.1"/>
    </source>
</evidence>
<dbReference type="InterPro" id="IPR016197">
    <property type="entry name" value="Chromo-like_dom_sf"/>
</dbReference>
<evidence type="ECO:0000256" key="1">
    <source>
        <dbReference type="ARBA" id="ARBA00022670"/>
    </source>
</evidence>
<keyword evidence="13" id="KW-1185">Reference proteome</keyword>
<feature type="domain" description="Integrase catalytic" evidence="11">
    <location>
        <begin position="94"/>
        <end position="165"/>
    </location>
</feature>
<keyword evidence="9" id="KW-0238">DNA-binding</keyword>
<dbReference type="InterPro" id="IPR050951">
    <property type="entry name" value="Retrovirus_Pol_polyprotein"/>
</dbReference>
<dbReference type="GO" id="GO:0015074">
    <property type="term" value="P:DNA integration"/>
    <property type="evidence" value="ECO:0007669"/>
    <property type="project" value="UniProtKB-KW"/>
</dbReference>
<dbReference type="FunFam" id="1.10.340.70:FF:000001">
    <property type="entry name" value="Retrovirus-related Pol polyprotein from transposon gypsy-like Protein"/>
    <property type="match status" value="1"/>
</dbReference>